<reference evidence="2 3" key="1">
    <citation type="journal article" date="2016" name="Front. Microbiol.">
        <title>Genomic Resource of Rice Seed Associated Bacteria.</title>
        <authorList>
            <person name="Midha S."/>
            <person name="Bansal K."/>
            <person name="Sharma S."/>
            <person name="Kumar N."/>
            <person name="Patil P.P."/>
            <person name="Chaudhry V."/>
            <person name="Patil P.B."/>
        </authorList>
    </citation>
    <scope>NUCLEOTIDE SEQUENCE [LARGE SCALE GENOMIC DNA]</scope>
    <source>
        <strain evidence="2 3">NS319</strain>
    </source>
</reference>
<organism evidence="2 3">
    <name type="scientific">Sphingomonas sanguinis</name>
    <dbReference type="NCBI Taxonomy" id="33051"/>
    <lineage>
        <taxon>Bacteria</taxon>
        <taxon>Pseudomonadati</taxon>
        <taxon>Pseudomonadota</taxon>
        <taxon>Alphaproteobacteria</taxon>
        <taxon>Sphingomonadales</taxon>
        <taxon>Sphingomonadaceae</taxon>
        <taxon>Sphingomonas</taxon>
    </lineage>
</organism>
<sequence length="193" mass="19213">MDALMTVLVVTLLAQAGGRLSGFATQLGERTGRIAPVLVGVLVAQGVLAAGAVLLGIALAPQVTPETRTLILAIALALVGIGLTGGLGVSRAGAGSPFGWPRLGAFGTALFGGGAILSADSGLLLIAAAAAHSTLPWAAWPGAVLGLLGALTPPLLLGEREWRRMPWRAIRSVAGVVLILAAIVVALATKGLI</sequence>
<feature type="transmembrane region" description="Helical" evidence="1">
    <location>
        <begin position="137"/>
        <end position="157"/>
    </location>
</feature>
<feature type="transmembrane region" description="Helical" evidence="1">
    <location>
        <begin position="70"/>
        <end position="89"/>
    </location>
</feature>
<dbReference type="PATRIC" id="fig|33051.3.peg.1025"/>
<keyword evidence="1" id="KW-0472">Membrane</keyword>
<dbReference type="Proteomes" id="UP000072867">
    <property type="component" value="Unassembled WGS sequence"/>
</dbReference>
<evidence type="ECO:0008006" key="4">
    <source>
        <dbReference type="Google" id="ProtNLM"/>
    </source>
</evidence>
<name>A0A147HSC7_9SPHN</name>
<proteinExistence type="predicted"/>
<dbReference type="AlphaFoldDB" id="A0A147HSC7"/>
<evidence type="ECO:0000256" key="1">
    <source>
        <dbReference type="SAM" id="Phobius"/>
    </source>
</evidence>
<accession>A0A147HSC7</accession>
<protein>
    <recommendedName>
        <fullName evidence="4">GDT1 family protein</fullName>
    </recommendedName>
</protein>
<evidence type="ECO:0000313" key="3">
    <source>
        <dbReference type="Proteomes" id="UP000072867"/>
    </source>
</evidence>
<feature type="transmembrane region" description="Helical" evidence="1">
    <location>
        <begin position="34"/>
        <end position="58"/>
    </location>
</feature>
<evidence type="ECO:0000313" key="2">
    <source>
        <dbReference type="EMBL" id="KTT67095.1"/>
    </source>
</evidence>
<comment type="caution">
    <text evidence="2">The sequence shown here is derived from an EMBL/GenBank/DDBJ whole genome shotgun (WGS) entry which is preliminary data.</text>
</comment>
<keyword evidence="1" id="KW-0812">Transmembrane</keyword>
<keyword evidence="1" id="KW-1133">Transmembrane helix</keyword>
<feature type="transmembrane region" description="Helical" evidence="1">
    <location>
        <begin position="109"/>
        <end position="130"/>
    </location>
</feature>
<gene>
    <name evidence="2" type="ORF">NS319_17255</name>
</gene>
<feature type="transmembrane region" description="Helical" evidence="1">
    <location>
        <begin position="169"/>
        <end position="188"/>
    </location>
</feature>
<dbReference type="EMBL" id="LDTD01000160">
    <property type="protein sequence ID" value="KTT67095.1"/>
    <property type="molecule type" value="Genomic_DNA"/>
</dbReference>